<dbReference type="AlphaFoldDB" id="A0A9D5D613"/>
<dbReference type="EMBL" id="JAGGNH010000001">
    <property type="protein sequence ID" value="KAJ0984715.1"/>
    <property type="molecule type" value="Genomic_DNA"/>
</dbReference>
<evidence type="ECO:0000256" key="1">
    <source>
        <dbReference type="SAM" id="MobiDB-lite"/>
    </source>
</evidence>
<organism evidence="2 3">
    <name type="scientific">Dioscorea zingiberensis</name>
    <dbReference type="NCBI Taxonomy" id="325984"/>
    <lineage>
        <taxon>Eukaryota</taxon>
        <taxon>Viridiplantae</taxon>
        <taxon>Streptophyta</taxon>
        <taxon>Embryophyta</taxon>
        <taxon>Tracheophyta</taxon>
        <taxon>Spermatophyta</taxon>
        <taxon>Magnoliopsida</taxon>
        <taxon>Liliopsida</taxon>
        <taxon>Dioscoreales</taxon>
        <taxon>Dioscoreaceae</taxon>
        <taxon>Dioscorea</taxon>
    </lineage>
</organism>
<comment type="caution">
    <text evidence="2">The sequence shown here is derived from an EMBL/GenBank/DDBJ whole genome shotgun (WGS) entry which is preliminary data.</text>
</comment>
<reference evidence="2" key="1">
    <citation type="submission" date="2021-03" db="EMBL/GenBank/DDBJ databases">
        <authorList>
            <person name="Li Z."/>
            <person name="Yang C."/>
        </authorList>
    </citation>
    <scope>NUCLEOTIDE SEQUENCE</scope>
    <source>
        <strain evidence="2">Dzin_1.0</strain>
        <tissue evidence="2">Leaf</tissue>
    </source>
</reference>
<reference evidence="2" key="2">
    <citation type="journal article" date="2022" name="Hortic Res">
        <title>The genome of Dioscorea zingiberensis sheds light on the biosynthesis, origin and evolution of the medicinally important diosgenin saponins.</title>
        <authorList>
            <person name="Li Y."/>
            <person name="Tan C."/>
            <person name="Li Z."/>
            <person name="Guo J."/>
            <person name="Li S."/>
            <person name="Chen X."/>
            <person name="Wang C."/>
            <person name="Dai X."/>
            <person name="Yang H."/>
            <person name="Song W."/>
            <person name="Hou L."/>
            <person name="Xu J."/>
            <person name="Tong Z."/>
            <person name="Xu A."/>
            <person name="Yuan X."/>
            <person name="Wang W."/>
            <person name="Yang Q."/>
            <person name="Chen L."/>
            <person name="Sun Z."/>
            <person name="Wang K."/>
            <person name="Pan B."/>
            <person name="Chen J."/>
            <person name="Bao Y."/>
            <person name="Liu F."/>
            <person name="Qi X."/>
            <person name="Gang D.R."/>
            <person name="Wen J."/>
            <person name="Li J."/>
        </authorList>
    </citation>
    <scope>NUCLEOTIDE SEQUENCE</scope>
    <source>
        <strain evidence="2">Dzin_1.0</strain>
    </source>
</reference>
<dbReference type="PANTHER" id="PTHR31110:SF2">
    <property type="entry name" value="PESTICIDAL CRYSTAL CRY8BA PROTEIN"/>
    <property type="match status" value="1"/>
</dbReference>
<gene>
    <name evidence="2" type="ORF">J5N97_003071</name>
</gene>
<dbReference type="OrthoDB" id="1896158at2759"/>
<dbReference type="PANTHER" id="PTHR31110">
    <property type="entry name" value="PESTICIDAL CRYSTAL CRY8BA PROTEIN"/>
    <property type="match status" value="1"/>
</dbReference>
<feature type="region of interest" description="Disordered" evidence="1">
    <location>
        <begin position="55"/>
        <end position="75"/>
    </location>
</feature>
<keyword evidence="3" id="KW-1185">Reference proteome</keyword>
<sequence length="1146" mass="128421">MFTEELEPRGLGWIQEDHSFDLNRQKGIDSLHETPNGGHLPPSSIPMSVLMEDDTDSSSYLYDSSEIEEDDVSERRMRDGNSVGASASASASIVRCGGAVHPRHRDARDVHGYSYFSVLSETKMQQPQPQREQGNFNGYAESLSSDSGGSIEFGQTIERRNGGVGVVSQRNANVGSYFCRSPQHEYVELDDKNDDHSNSPNALLPFEGCDQEIIQTAHQLPVSRSCDSTCSIGSDGSFGEQALGLQANTRNNVLNLHARSTSDGSFVGKALVSQVDTRNRVPNSHGRSTSIGVEASAPSCSLPVRVPSYHASLKQILLQSEEELLNEQSSELVGEGLVAKPKRTIGKIKVQVRKVRISLNLTPGCNFSALKRPTVNLGSLHCHLSKLQSTLSSVWKSLQKIHVLRCLPANGSSSQHKLAYLRSSVQYIKKVSRLLKLGAISLQNSLSFETANEMYSYHLRLKSSTEDGVIMHPGETHLFFASSLADDLIVEVYNSRGKLHGLVIAQLASFVENSGAKLRWWSIYRKTDHKHVGKILLDTKYMTNLDENNTKCGSVAETVAYDIVLEVAMKVQQFQERQLLLHGEWKWLLTEFASYFGVSDAYTKLRYLSYLMDVATPTADCLVLVYDFLLPVIMKNRNKNTLSHQENRMLGEIEEQIEQVLAMVFKNYKSLDESLPSGLVEDFRPSTGSAAPALLPAMQLYTLLHDILLPEEQFKLCNYFQAAVEKRSRRHLVDSDKFLPGNSEGCMTDVVTLSAAYQKMKTLCFNMRNEILTDIEIHNQHLLPSFIDLPNLSASIYSTELCSRLRAFLVACPPTSPSSDVIELLIATADFQNDLNQWNICPVKGGLDAKGLFHMYIISWIQDRRISLLDLCKFDKVKCSGLHTQHQTTPFIDEIYDQLRNTLSEYKIVICLWPEYTFVLENAIADIAKAVIKALERQHADVLAPLKCCMTSKKFGMKYVQKFAQRNSICLYIVPDELGIFLNSIKSLYEVTVMLRAKFRNYIQAVGTKLAGNAQLHSDTKLKKIIQDTNNIALESDIHNRMQPLKEQLIQTINHLHTVFEDHVFVMLCRSYWDQMGQGVLNFLEKQKGNKSWYNASKVAVTVLEETIASQMQQLVGVGNALQKEDLEPPKSVMEVISLLCNDESL</sequence>
<accession>A0A9D5D613</accession>
<evidence type="ECO:0000313" key="2">
    <source>
        <dbReference type="EMBL" id="KAJ0984715.1"/>
    </source>
</evidence>
<evidence type="ECO:0000313" key="3">
    <source>
        <dbReference type="Proteomes" id="UP001085076"/>
    </source>
</evidence>
<dbReference type="Proteomes" id="UP001085076">
    <property type="component" value="Miscellaneous, Linkage group lg01"/>
</dbReference>
<protein>
    <submittedName>
        <fullName evidence="2">Uncharacterized protein</fullName>
    </submittedName>
</protein>
<name>A0A9D5D613_9LILI</name>
<proteinExistence type="predicted"/>